<evidence type="ECO:0000313" key="4">
    <source>
        <dbReference type="Proteomes" id="UP000325255"/>
    </source>
</evidence>
<dbReference type="PANTHER" id="PTHR36505">
    <property type="entry name" value="BLR1072 PROTEIN"/>
    <property type="match status" value="1"/>
</dbReference>
<feature type="region of interest" description="Disordered" evidence="1">
    <location>
        <begin position="116"/>
        <end position="147"/>
    </location>
</feature>
<feature type="compositionally biased region" description="Polar residues" evidence="1">
    <location>
        <begin position="39"/>
        <end position="53"/>
    </location>
</feature>
<name>A0A5M6J0W2_9PROT</name>
<accession>A0A5M6J0W2</accession>
<dbReference type="InterPro" id="IPR027275">
    <property type="entry name" value="PRC-brl_dom"/>
</dbReference>
<organism evidence="3 4">
    <name type="scientific">Rhodovastum atsumiense</name>
    <dbReference type="NCBI Taxonomy" id="504468"/>
    <lineage>
        <taxon>Bacteria</taxon>
        <taxon>Pseudomonadati</taxon>
        <taxon>Pseudomonadota</taxon>
        <taxon>Alphaproteobacteria</taxon>
        <taxon>Acetobacterales</taxon>
        <taxon>Acetobacteraceae</taxon>
        <taxon>Rhodovastum</taxon>
    </lineage>
</organism>
<feature type="region of interest" description="Disordered" evidence="1">
    <location>
        <begin position="1"/>
        <end position="53"/>
    </location>
</feature>
<dbReference type="Proteomes" id="UP000325255">
    <property type="component" value="Unassembled WGS sequence"/>
</dbReference>
<feature type="compositionally biased region" description="Polar residues" evidence="1">
    <location>
        <begin position="8"/>
        <end position="23"/>
    </location>
</feature>
<dbReference type="EMBL" id="VWPK01000003">
    <property type="protein sequence ID" value="KAA5614151.1"/>
    <property type="molecule type" value="Genomic_DNA"/>
</dbReference>
<keyword evidence="4" id="KW-1185">Reference proteome</keyword>
<dbReference type="Pfam" id="PF05239">
    <property type="entry name" value="PRC"/>
    <property type="match status" value="1"/>
</dbReference>
<dbReference type="AlphaFoldDB" id="A0A5M6J0W2"/>
<dbReference type="Gene3D" id="2.30.30.240">
    <property type="entry name" value="PRC-barrel domain"/>
    <property type="match status" value="1"/>
</dbReference>
<reference evidence="3 4" key="1">
    <citation type="submission" date="2019-09" db="EMBL/GenBank/DDBJ databases">
        <title>Genome sequence of Rhodovastum atsumiense, a diverse member of the Acetobacteraceae family of non-sulfur purple photosynthetic bacteria.</title>
        <authorList>
            <person name="Meyer T."/>
            <person name="Kyndt J."/>
        </authorList>
    </citation>
    <scope>NUCLEOTIDE SEQUENCE [LARGE SCALE GENOMIC DNA]</scope>
    <source>
        <strain evidence="3 4">DSM 21279</strain>
    </source>
</reference>
<dbReference type="OrthoDB" id="8021018at2"/>
<dbReference type="InterPro" id="IPR011033">
    <property type="entry name" value="PRC_barrel-like_sf"/>
</dbReference>
<evidence type="ECO:0000313" key="3">
    <source>
        <dbReference type="EMBL" id="KAA5614151.1"/>
    </source>
</evidence>
<sequence>MGSGATGTTGRDLNPGHSASSATPAGPTIGANTPGARNDTPSGRNPVLTDQSAVRASKLIGSSVYNDKGEQIGSIDDILMGQDNKAQTAVLSVGGFLGIGAKLVEVPYEQLQFGDTRGSSENRVKLPNATKDSLQSMPEYQYRGSHG</sequence>
<proteinExistence type="predicted"/>
<evidence type="ECO:0000259" key="2">
    <source>
        <dbReference type="Pfam" id="PF05239"/>
    </source>
</evidence>
<dbReference type="SUPFAM" id="SSF50346">
    <property type="entry name" value="PRC-barrel domain"/>
    <property type="match status" value="1"/>
</dbReference>
<gene>
    <name evidence="3" type="ORF">F1189_02865</name>
</gene>
<dbReference type="PANTHER" id="PTHR36505:SF1">
    <property type="entry name" value="BLR1072 PROTEIN"/>
    <property type="match status" value="1"/>
</dbReference>
<feature type="domain" description="PRC-barrel" evidence="2">
    <location>
        <begin position="54"/>
        <end position="111"/>
    </location>
</feature>
<evidence type="ECO:0000256" key="1">
    <source>
        <dbReference type="SAM" id="MobiDB-lite"/>
    </source>
</evidence>
<protein>
    <submittedName>
        <fullName evidence="3">PRC-barrel domain containing protein</fullName>
    </submittedName>
</protein>
<comment type="caution">
    <text evidence="3">The sequence shown here is derived from an EMBL/GenBank/DDBJ whole genome shotgun (WGS) entry which is preliminary data.</text>
</comment>